<protein>
    <recommendedName>
        <fullName evidence="4">Cytochrome c domain-containing protein</fullName>
    </recommendedName>
</protein>
<dbReference type="AlphaFoldDB" id="A0A5C6CKS8"/>
<dbReference type="RefSeq" id="WP_146594329.1">
    <property type="nucleotide sequence ID" value="NZ_SJPT01000003.1"/>
</dbReference>
<dbReference type="EMBL" id="SJPT01000003">
    <property type="protein sequence ID" value="TWU24074.1"/>
    <property type="molecule type" value="Genomic_DNA"/>
</dbReference>
<sequence length="445" mass="49484">MTESASIQSIRHLAARAFCAAVAIPCLTMLPAWSQLPYERKPIEYSATAANDPVARLLTRLSTENQSLPNDQKYGYLPALLHELDVPVDSQTLVFSKTSLQRHLISPSNARAIYFNDETYIAWVPDGEVIELASIDPRLGTIFYTIAQGQKNTTGKLIRHNDRCLFCHGSSDTGRVPGLLMQSVYPNSDGNRVFPSRSIPTDPRGPLAGRWAGWYVTGTHAAQSHLGNLMLSSGDEVTTPEARGNGNITDLSPWLDVSKYMIPDSDLVALMVLQHQVSLHNRITDIHHKTLLHQSESTAIQDANDNPSSHPSENRESDEDAFVFDQLAERLVDGLLMVDAPLLSDQISGTSSFTETFQTRGPTDPQGRSLRQLDLRTRLFKYRCSYLIYSDAFDAIPDAVRKRAIRRLRMVLSEASPDAKYSSMSQAERTSILEILDATKPEFSH</sequence>
<accession>A0A5C6CKS8</accession>
<keyword evidence="1" id="KW-0812">Transmembrane</keyword>
<evidence type="ECO:0000256" key="1">
    <source>
        <dbReference type="SAM" id="Phobius"/>
    </source>
</evidence>
<gene>
    <name evidence="2" type="ORF">Pla52o_19970</name>
</gene>
<evidence type="ECO:0000313" key="3">
    <source>
        <dbReference type="Proteomes" id="UP000316304"/>
    </source>
</evidence>
<keyword evidence="1" id="KW-1133">Transmembrane helix</keyword>
<dbReference type="Proteomes" id="UP000316304">
    <property type="component" value="Unassembled WGS sequence"/>
</dbReference>
<name>A0A5C6CKS8_9BACT</name>
<organism evidence="2 3">
    <name type="scientific">Novipirellula galeiformis</name>
    <dbReference type="NCBI Taxonomy" id="2528004"/>
    <lineage>
        <taxon>Bacteria</taxon>
        <taxon>Pseudomonadati</taxon>
        <taxon>Planctomycetota</taxon>
        <taxon>Planctomycetia</taxon>
        <taxon>Pirellulales</taxon>
        <taxon>Pirellulaceae</taxon>
        <taxon>Novipirellula</taxon>
    </lineage>
</organism>
<dbReference type="OrthoDB" id="255782at2"/>
<evidence type="ECO:0000313" key="2">
    <source>
        <dbReference type="EMBL" id="TWU24074.1"/>
    </source>
</evidence>
<proteinExistence type="predicted"/>
<reference evidence="2 3" key="1">
    <citation type="submission" date="2019-02" db="EMBL/GenBank/DDBJ databases">
        <title>Deep-cultivation of Planctomycetes and their phenomic and genomic characterization uncovers novel biology.</title>
        <authorList>
            <person name="Wiegand S."/>
            <person name="Jogler M."/>
            <person name="Boedeker C."/>
            <person name="Pinto D."/>
            <person name="Vollmers J."/>
            <person name="Rivas-Marin E."/>
            <person name="Kohn T."/>
            <person name="Peeters S.H."/>
            <person name="Heuer A."/>
            <person name="Rast P."/>
            <person name="Oberbeckmann S."/>
            <person name="Bunk B."/>
            <person name="Jeske O."/>
            <person name="Meyerdierks A."/>
            <person name="Storesund J.E."/>
            <person name="Kallscheuer N."/>
            <person name="Luecker S."/>
            <person name="Lage O.M."/>
            <person name="Pohl T."/>
            <person name="Merkel B.J."/>
            <person name="Hornburger P."/>
            <person name="Mueller R.-W."/>
            <person name="Bruemmer F."/>
            <person name="Labrenz M."/>
            <person name="Spormann A.M."/>
            <person name="Op Den Camp H."/>
            <person name="Overmann J."/>
            <person name="Amann R."/>
            <person name="Jetten M.S.M."/>
            <person name="Mascher T."/>
            <person name="Medema M.H."/>
            <person name="Devos D.P."/>
            <person name="Kaster A.-K."/>
            <person name="Ovreas L."/>
            <person name="Rohde M."/>
            <person name="Galperin M.Y."/>
            <person name="Jogler C."/>
        </authorList>
    </citation>
    <scope>NUCLEOTIDE SEQUENCE [LARGE SCALE GENOMIC DNA]</scope>
    <source>
        <strain evidence="2 3">Pla52o</strain>
    </source>
</reference>
<keyword evidence="1" id="KW-0472">Membrane</keyword>
<comment type="caution">
    <text evidence="2">The sequence shown here is derived from an EMBL/GenBank/DDBJ whole genome shotgun (WGS) entry which is preliminary data.</text>
</comment>
<feature type="transmembrane region" description="Helical" evidence="1">
    <location>
        <begin position="12"/>
        <end position="33"/>
    </location>
</feature>
<evidence type="ECO:0008006" key="4">
    <source>
        <dbReference type="Google" id="ProtNLM"/>
    </source>
</evidence>
<keyword evidence="3" id="KW-1185">Reference proteome</keyword>